<evidence type="ECO:0000313" key="2">
    <source>
        <dbReference type="Proteomes" id="UP000654075"/>
    </source>
</evidence>
<keyword evidence="2" id="KW-1185">Reference proteome</keyword>
<dbReference type="InterPro" id="IPR023696">
    <property type="entry name" value="Ureohydrolase_dom_sf"/>
</dbReference>
<reference evidence="1" key="1">
    <citation type="submission" date="2021-02" db="EMBL/GenBank/DDBJ databases">
        <authorList>
            <person name="Dougan E. K."/>
            <person name="Rhodes N."/>
            <person name="Thang M."/>
            <person name="Chan C."/>
        </authorList>
    </citation>
    <scope>NUCLEOTIDE SEQUENCE</scope>
</reference>
<dbReference type="Gene3D" id="3.40.800.20">
    <property type="entry name" value="Histone deacetylase domain"/>
    <property type="match status" value="1"/>
</dbReference>
<organism evidence="1 2">
    <name type="scientific">Polarella glacialis</name>
    <name type="common">Dinoflagellate</name>
    <dbReference type="NCBI Taxonomy" id="89957"/>
    <lineage>
        <taxon>Eukaryota</taxon>
        <taxon>Sar</taxon>
        <taxon>Alveolata</taxon>
        <taxon>Dinophyceae</taxon>
        <taxon>Suessiales</taxon>
        <taxon>Suessiaceae</taxon>
        <taxon>Polarella</taxon>
    </lineage>
</organism>
<sequence length="166" mass="17448">MTRCLHRLAEHYCQGRLFLALEGGYNPDMIAQCTVECLRSLVAEAHGVSESGNWTGLIPPAMSPPPSVPGTPACMSPAPSPCISSDAEVTPTSTPRMVPSSRVPGNSVLHFAAGYGRKAVCDVLRLHLGPSDAHRINALGQTAADVARVNRHDVAVLLGDLQPSSS</sequence>
<gene>
    <name evidence="1" type="ORF">PGLA1383_LOCUS30655</name>
</gene>
<dbReference type="EMBL" id="CAJNNV010025172">
    <property type="protein sequence ID" value="CAE8612867.1"/>
    <property type="molecule type" value="Genomic_DNA"/>
</dbReference>
<proteinExistence type="predicted"/>
<dbReference type="Proteomes" id="UP000654075">
    <property type="component" value="Unassembled WGS sequence"/>
</dbReference>
<dbReference type="AlphaFoldDB" id="A0A813FR59"/>
<evidence type="ECO:0008006" key="3">
    <source>
        <dbReference type="Google" id="ProtNLM"/>
    </source>
</evidence>
<accession>A0A813FR59</accession>
<dbReference type="SUPFAM" id="SSF48403">
    <property type="entry name" value="Ankyrin repeat"/>
    <property type="match status" value="1"/>
</dbReference>
<evidence type="ECO:0000313" key="1">
    <source>
        <dbReference type="EMBL" id="CAE8612867.1"/>
    </source>
</evidence>
<dbReference type="InterPro" id="IPR036770">
    <property type="entry name" value="Ankyrin_rpt-contain_sf"/>
</dbReference>
<dbReference type="SUPFAM" id="SSF52768">
    <property type="entry name" value="Arginase/deacetylase"/>
    <property type="match status" value="1"/>
</dbReference>
<protein>
    <recommendedName>
        <fullName evidence="3">Histone deacetylase</fullName>
    </recommendedName>
</protein>
<name>A0A813FR59_POLGL</name>
<dbReference type="InterPro" id="IPR037138">
    <property type="entry name" value="His_deacetylse_dom_sf"/>
</dbReference>
<comment type="caution">
    <text evidence="1">The sequence shown here is derived from an EMBL/GenBank/DDBJ whole genome shotgun (WGS) entry which is preliminary data.</text>
</comment>